<dbReference type="Proteomes" id="UP000235786">
    <property type="component" value="Unassembled WGS sequence"/>
</dbReference>
<protein>
    <submittedName>
        <fullName evidence="1">Uncharacterized protein</fullName>
    </submittedName>
</protein>
<sequence>MPPTVALLWARSVSGGIPCPRPQRALGNIGPIPLASRNGLLACTHPPSPRFAPWLGKQNLQKAHALCGPRKAEIQRKALAHLSVRKGIKPRAIADYACAMAGLLAIEENCIPSTPDARSQSPLQTGVWKIGQWSAQRSQKWEDERSRHGDFEVDIGCEARSPAMISLHENRTIEMRRFSTIDCIRDMM</sequence>
<dbReference type="EMBL" id="KZ613950">
    <property type="protein sequence ID" value="PMD36903.1"/>
    <property type="molecule type" value="Genomic_DNA"/>
</dbReference>
<name>A0A2J6REI6_HYAVF</name>
<evidence type="ECO:0000313" key="2">
    <source>
        <dbReference type="Proteomes" id="UP000235786"/>
    </source>
</evidence>
<proteinExistence type="predicted"/>
<dbReference type="AlphaFoldDB" id="A0A2J6REI6"/>
<keyword evidence="2" id="KW-1185">Reference proteome</keyword>
<gene>
    <name evidence="1" type="ORF">L207DRAFT_532487</name>
</gene>
<accession>A0A2J6REI6</accession>
<reference evidence="1 2" key="1">
    <citation type="submission" date="2016-04" db="EMBL/GenBank/DDBJ databases">
        <title>A degradative enzymes factory behind the ericoid mycorrhizal symbiosis.</title>
        <authorList>
            <consortium name="DOE Joint Genome Institute"/>
            <person name="Martino E."/>
            <person name="Morin E."/>
            <person name="Grelet G."/>
            <person name="Kuo A."/>
            <person name="Kohler A."/>
            <person name="Daghino S."/>
            <person name="Barry K."/>
            <person name="Choi C."/>
            <person name="Cichocki N."/>
            <person name="Clum A."/>
            <person name="Copeland A."/>
            <person name="Hainaut M."/>
            <person name="Haridas S."/>
            <person name="Labutti K."/>
            <person name="Lindquist E."/>
            <person name="Lipzen A."/>
            <person name="Khouja H.-R."/>
            <person name="Murat C."/>
            <person name="Ohm R."/>
            <person name="Olson A."/>
            <person name="Spatafora J."/>
            <person name="Veneault-Fourrey C."/>
            <person name="Henrissat B."/>
            <person name="Grigoriev I."/>
            <person name="Martin F."/>
            <person name="Perotto S."/>
        </authorList>
    </citation>
    <scope>NUCLEOTIDE SEQUENCE [LARGE SCALE GENOMIC DNA]</scope>
    <source>
        <strain evidence="1 2">F</strain>
    </source>
</reference>
<organism evidence="1 2">
    <name type="scientific">Hyaloscypha variabilis (strain UAMH 11265 / GT02V1 / F)</name>
    <name type="common">Meliniomyces variabilis</name>
    <dbReference type="NCBI Taxonomy" id="1149755"/>
    <lineage>
        <taxon>Eukaryota</taxon>
        <taxon>Fungi</taxon>
        <taxon>Dikarya</taxon>
        <taxon>Ascomycota</taxon>
        <taxon>Pezizomycotina</taxon>
        <taxon>Leotiomycetes</taxon>
        <taxon>Helotiales</taxon>
        <taxon>Hyaloscyphaceae</taxon>
        <taxon>Hyaloscypha</taxon>
        <taxon>Hyaloscypha variabilis</taxon>
    </lineage>
</organism>
<evidence type="ECO:0000313" key="1">
    <source>
        <dbReference type="EMBL" id="PMD36903.1"/>
    </source>
</evidence>